<feature type="compositionally biased region" description="Polar residues" evidence="1">
    <location>
        <begin position="192"/>
        <end position="204"/>
    </location>
</feature>
<feature type="compositionally biased region" description="Gly residues" evidence="1">
    <location>
        <begin position="1"/>
        <end position="11"/>
    </location>
</feature>
<keyword evidence="2" id="KW-1185">Reference proteome</keyword>
<reference evidence="3" key="1">
    <citation type="submission" date="2025-08" db="UniProtKB">
        <authorList>
            <consortium name="RefSeq"/>
        </authorList>
    </citation>
    <scope>IDENTIFICATION</scope>
</reference>
<organism evidence="2 3">
    <name type="scientific">Sesamum indicum</name>
    <name type="common">Oriental sesame</name>
    <name type="synonym">Sesamum orientale</name>
    <dbReference type="NCBI Taxonomy" id="4182"/>
    <lineage>
        <taxon>Eukaryota</taxon>
        <taxon>Viridiplantae</taxon>
        <taxon>Streptophyta</taxon>
        <taxon>Embryophyta</taxon>
        <taxon>Tracheophyta</taxon>
        <taxon>Spermatophyta</taxon>
        <taxon>Magnoliopsida</taxon>
        <taxon>eudicotyledons</taxon>
        <taxon>Gunneridae</taxon>
        <taxon>Pentapetalae</taxon>
        <taxon>asterids</taxon>
        <taxon>lamiids</taxon>
        <taxon>Lamiales</taxon>
        <taxon>Pedaliaceae</taxon>
        <taxon>Sesamum</taxon>
    </lineage>
</organism>
<dbReference type="KEGG" id="sind:105179453"/>
<name>A0A6I9V169_SESIN</name>
<feature type="region of interest" description="Disordered" evidence="1">
    <location>
        <begin position="1"/>
        <end position="204"/>
    </location>
</feature>
<sequence length="287" mass="30731">MKTPTGDGGEAPAGDDYGGEDADSRPVAGDGGEEDEQLLHEEEPQPAMEEEESASSNPATEGDSHGSPTSVEVEGTSVMRNGEEMGGEQPDLELRSRAVNNGGNGSSSPRDFNLDADSRPVAGDGGEEDEQLLHEEEPQPAMEEEESASSNPATEGDSHGSPTSVEVEGTSVMRNGEEMGGEQPDLELRSRAVNNGGNGSSSPRDFNLDEFLTLAHKVIDHGDSQAMDALNELKRRWEARFGIEKSRLPAKSLNVDEHPFARELKQVCRRRTTQATMILGTRMAATL</sequence>
<gene>
    <name evidence="3" type="primary">LOC105179453</name>
</gene>
<accession>A0A6I9V169</accession>
<dbReference type="RefSeq" id="XP_011101372.1">
    <property type="nucleotide sequence ID" value="XM_011103070.1"/>
</dbReference>
<evidence type="ECO:0000313" key="3">
    <source>
        <dbReference type="RefSeq" id="XP_011101372.1"/>
    </source>
</evidence>
<evidence type="ECO:0000313" key="2">
    <source>
        <dbReference type="Proteomes" id="UP000504604"/>
    </source>
</evidence>
<dbReference type="AlphaFoldDB" id="A0A6I9V169"/>
<dbReference type="InParanoid" id="A0A6I9V169"/>
<protein>
    <submittedName>
        <fullName evidence="3">Uncharacterized protein LOC105179453</fullName>
    </submittedName>
</protein>
<evidence type="ECO:0000256" key="1">
    <source>
        <dbReference type="SAM" id="MobiDB-lite"/>
    </source>
</evidence>
<proteinExistence type="predicted"/>
<feature type="compositionally biased region" description="Polar residues" evidence="1">
    <location>
        <begin position="98"/>
        <end position="110"/>
    </location>
</feature>
<dbReference type="Proteomes" id="UP000504604">
    <property type="component" value="Unplaced"/>
</dbReference>
<dbReference type="GeneID" id="105179453"/>